<dbReference type="Pfam" id="PF01627">
    <property type="entry name" value="Hpt"/>
    <property type="match status" value="1"/>
</dbReference>
<dbReference type="OrthoDB" id="9131849at2"/>
<dbReference type="PROSITE" id="PS50894">
    <property type="entry name" value="HPT"/>
    <property type="match status" value="1"/>
</dbReference>
<organism evidence="4 5">
    <name type="scientific">Fluviicoccus keumensis</name>
    <dbReference type="NCBI Taxonomy" id="1435465"/>
    <lineage>
        <taxon>Bacteria</taxon>
        <taxon>Pseudomonadati</taxon>
        <taxon>Pseudomonadota</taxon>
        <taxon>Gammaproteobacteria</taxon>
        <taxon>Moraxellales</taxon>
        <taxon>Moraxellaceae</taxon>
        <taxon>Fluviicoccus</taxon>
    </lineage>
</organism>
<evidence type="ECO:0000259" key="3">
    <source>
        <dbReference type="PROSITE" id="PS50894"/>
    </source>
</evidence>
<dbReference type="PANTHER" id="PTHR28242:SF52">
    <property type="entry name" value="PHOSPHORELAY INTERMEDIATE PROTEIN YPD1"/>
    <property type="match status" value="1"/>
</dbReference>
<gene>
    <name evidence="4" type="ORF">EV700_1857</name>
</gene>
<dbReference type="PANTHER" id="PTHR28242">
    <property type="entry name" value="PHOSPHORELAY INTERMEDIATE PROTEIN YPD1"/>
    <property type="match status" value="1"/>
</dbReference>
<protein>
    <submittedName>
        <fullName evidence="4">HPt (Histidine-containing phosphotransfer) domain-containing protein</fullName>
    </submittedName>
</protein>
<keyword evidence="1" id="KW-0902">Two-component regulatory system</keyword>
<keyword evidence="5" id="KW-1185">Reference proteome</keyword>
<dbReference type="SUPFAM" id="SSF47226">
    <property type="entry name" value="Histidine-containing phosphotransfer domain, HPT domain"/>
    <property type="match status" value="1"/>
</dbReference>
<comment type="caution">
    <text evidence="4">The sequence shown here is derived from an EMBL/GenBank/DDBJ whole genome shotgun (WGS) entry which is preliminary data.</text>
</comment>
<dbReference type="InterPro" id="IPR008207">
    <property type="entry name" value="Sig_transdc_His_kin_Hpt_dom"/>
</dbReference>
<proteinExistence type="predicted"/>
<evidence type="ECO:0000256" key="2">
    <source>
        <dbReference type="PROSITE-ProRule" id="PRU00110"/>
    </source>
</evidence>
<name>A0A4Q7Z412_9GAMM</name>
<dbReference type="GO" id="GO:0009927">
    <property type="term" value="F:histidine phosphotransfer kinase activity"/>
    <property type="evidence" value="ECO:0007669"/>
    <property type="project" value="InterPro"/>
</dbReference>
<dbReference type="GO" id="GO:0043424">
    <property type="term" value="F:protein histidine kinase binding"/>
    <property type="evidence" value="ECO:0007669"/>
    <property type="project" value="InterPro"/>
</dbReference>
<feature type="domain" description="HPt" evidence="3">
    <location>
        <begin position="17"/>
        <end position="112"/>
    </location>
</feature>
<reference evidence="4 5" key="1">
    <citation type="submission" date="2019-02" db="EMBL/GenBank/DDBJ databases">
        <title>Genomic Encyclopedia of Type Strains, Phase IV (KMG-IV): sequencing the most valuable type-strain genomes for metagenomic binning, comparative biology and taxonomic classification.</title>
        <authorList>
            <person name="Goeker M."/>
        </authorList>
    </citation>
    <scope>NUCLEOTIDE SEQUENCE [LARGE SCALE GENOMIC DNA]</scope>
    <source>
        <strain evidence="4 5">DSM 105135</strain>
    </source>
</reference>
<dbReference type="InterPro" id="IPR045871">
    <property type="entry name" value="AHP1-5/YPD1"/>
</dbReference>
<keyword evidence="2" id="KW-0597">Phosphoprotein</keyword>
<feature type="modified residue" description="Phosphohistidine" evidence="2">
    <location>
        <position position="56"/>
    </location>
</feature>
<dbReference type="SMART" id="SM00073">
    <property type="entry name" value="HPT"/>
    <property type="match status" value="1"/>
</dbReference>
<sequence length="112" mass="12247">MVVHLDALQLKELKEVLEDEFRVLVETYLQDAVLRLGLMRKAYSEGDNDAGRQAAHSLKGASANLGANQLSALCEKVEHNAKAGNLSGCEELIGQVEAEFGHVKRELTQMIA</sequence>
<dbReference type="Gene3D" id="1.20.120.160">
    <property type="entry name" value="HPT domain"/>
    <property type="match status" value="1"/>
</dbReference>
<dbReference type="CDD" id="cd00088">
    <property type="entry name" value="HPT"/>
    <property type="match status" value="1"/>
</dbReference>
<evidence type="ECO:0000313" key="4">
    <source>
        <dbReference type="EMBL" id="RZU45050.1"/>
    </source>
</evidence>
<dbReference type="EMBL" id="SHKX01000012">
    <property type="protein sequence ID" value="RZU45050.1"/>
    <property type="molecule type" value="Genomic_DNA"/>
</dbReference>
<dbReference type="InterPro" id="IPR036641">
    <property type="entry name" value="HPT_dom_sf"/>
</dbReference>
<evidence type="ECO:0000256" key="1">
    <source>
        <dbReference type="ARBA" id="ARBA00023012"/>
    </source>
</evidence>
<dbReference type="GO" id="GO:0005737">
    <property type="term" value="C:cytoplasm"/>
    <property type="evidence" value="ECO:0007669"/>
    <property type="project" value="TreeGrafter"/>
</dbReference>
<evidence type="ECO:0000313" key="5">
    <source>
        <dbReference type="Proteomes" id="UP000292423"/>
    </source>
</evidence>
<dbReference type="GO" id="GO:0000160">
    <property type="term" value="P:phosphorelay signal transduction system"/>
    <property type="evidence" value="ECO:0007669"/>
    <property type="project" value="UniProtKB-KW"/>
</dbReference>
<dbReference type="Proteomes" id="UP000292423">
    <property type="component" value="Unassembled WGS sequence"/>
</dbReference>
<dbReference type="AlphaFoldDB" id="A0A4Q7Z412"/>
<accession>A0A4Q7Z412</accession>